<dbReference type="Proteomes" id="UP000288716">
    <property type="component" value="Unassembled WGS sequence"/>
</dbReference>
<dbReference type="PANTHER" id="PTHR23121:SF9">
    <property type="entry name" value="SODIUM-DEPENDENT GLUCOSE TRANSPORTER 1"/>
    <property type="match status" value="1"/>
</dbReference>
<dbReference type="PANTHER" id="PTHR23121">
    <property type="entry name" value="SODIUM-DEPENDENT GLUCOSE TRANSPORTER 1"/>
    <property type="match status" value="1"/>
</dbReference>
<keyword evidence="6" id="KW-1185">Reference proteome</keyword>
<organism evidence="5 6">
    <name type="scientific">Leptotrombidium deliense</name>
    <dbReference type="NCBI Taxonomy" id="299467"/>
    <lineage>
        <taxon>Eukaryota</taxon>
        <taxon>Metazoa</taxon>
        <taxon>Ecdysozoa</taxon>
        <taxon>Arthropoda</taxon>
        <taxon>Chelicerata</taxon>
        <taxon>Arachnida</taxon>
        <taxon>Acari</taxon>
        <taxon>Acariformes</taxon>
        <taxon>Trombidiformes</taxon>
        <taxon>Prostigmata</taxon>
        <taxon>Anystina</taxon>
        <taxon>Parasitengona</taxon>
        <taxon>Trombiculoidea</taxon>
        <taxon>Trombiculidae</taxon>
        <taxon>Leptotrombidium</taxon>
    </lineage>
</organism>
<dbReference type="Gene3D" id="1.20.1250.20">
    <property type="entry name" value="MFS general substrate transporter like domains"/>
    <property type="match status" value="1"/>
</dbReference>
<comment type="caution">
    <text evidence="5">The sequence shown here is derived from an EMBL/GenBank/DDBJ whole genome shotgun (WGS) entry which is preliminary data.</text>
</comment>
<dbReference type="VEuPathDB" id="VectorBase:LDEU007443"/>
<proteinExistence type="predicted"/>
<keyword evidence="2 4" id="KW-1133">Transmembrane helix</keyword>
<keyword evidence="1 4" id="KW-0812">Transmembrane</keyword>
<accession>A0A443SAQ6</accession>
<evidence type="ECO:0000313" key="6">
    <source>
        <dbReference type="Proteomes" id="UP000288716"/>
    </source>
</evidence>
<evidence type="ECO:0000256" key="1">
    <source>
        <dbReference type="ARBA" id="ARBA00022692"/>
    </source>
</evidence>
<feature type="transmembrane region" description="Helical" evidence="4">
    <location>
        <begin position="154"/>
        <end position="174"/>
    </location>
</feature>
<evidence type="ECO:0000313" key="5">
    <source>
        <dbReference type="EMBL" id="RWS24597.1"/>
    </source>
</evidence>
<keyword evidence="5" id="KW-0762">Sugar transport</keyword>
<name>A0A443SAQ6_9ACAR</name>
<reference evidence="5 6" key="1">
    <citation type="journal article" date="2018" name="Gigascience">
        <title>Genomes of trombidid mites reveal novel predicted allergens and laterally-transferred genes associated with secondary metabolism.</title>
        <authorList>
            <person name="Dong X."/>
            <person name="Chaisiri K."/>
            <person name="Xia D."/>
            <person name="Armstrong S.D."/>
            <person name="Fang Y."/>
            <person name="Donnelly M.J."/>
            <person name="Kadowaki T."/>
            <person name="McGarry J.W."/>
            <person name="Darby A.C."/>
            <person name="Makepeace B.L."/>
        </authorList>
    </citation>
    <scope>NUCLEOTIDE SEQUENCE [LARGE SCALE GENOMIC DNA]</scope>
    <source>
        <strain evidence="5">UoL-UT</strain>
    </source>
</reference>
<dbReference type="SUPFAM" id="SSF103473">
    <property type="entry name" value="MFS general substrate transporter"/>
    <property type="match status" value="1"/>
</dbReference>
<feature type="transmembrane region" description="Helical" evidence="4">
    <location>
        <begin position="270"/>
        <end position="290"/>
    </location>
</feature>
<evidence type="ECO:0000256" key="2">
    <source>
        <dbReference type="ARBA" id="ARBA00022989"/>
    </source>
</evidence>
<evidence type="ECO:0000256" key="3">
    <source>
        <dbReference type="ARBA" id="ARBA00023136"/>
    </source>
</evidence>
<feature type="transmembrane region" description="Helical" evidence="4">
    <location>
        <begin position="50"/>
        <end position="71"/>
    </location>
</feature>
<dbReference type="STRING" id="299467.A0A443SAQ6"/>
<dbReference type="AlphaFoldDB" id="A0A443SAQ6"/>
<sequence>MVVSPLTFNPFLSNVESEEHGHFCGQSDLNVTVNVTKTELPFGELHKSQIWMPHVVIGILMAVIAYCCVILECRRIKLGRKDNVDKRQQETLSLKNDEEEAKESESKCYRITFIMLSCSLIAIFWGYVCSYLQFWVTFVMFSKLNISKSKAVMMMTAISLSMAIGGFVGLLASMRIRPMRMLAMLNVFLVVADSILLLGVDRSELLLWIGGVMCSFVFGNYYVSVYNLLQERVGITNLIGCMFTVSAYLLTAFGLPVLLANFIECTPIVFLYYTSSSIAASILLFLALYFTSCGQKRRKVEQNEPEASEVKETPKRIYRRKYSSRRMSVAGVAL</sequence>
<protein>
    <submittedName>
        <fullName evidence="5">Sodium-dependent glucose transporter-like protein 1</fullName>
    </submittedName>
</protein>
<feature type="transmembrane region" description="Helical" evidence="4">
    <location>
        <begin position="181"/>
        <end position="199"/>
    </location>
</feature>
<dbReference type="InterPro" id="IPR036259">
    <property type="entry name" value="MFS_trans_sf"/>
</dbReference>
<feature type="transmembrane region" description="Helical" evidence="4">
    <location>
        <begin position="235"/>
        <end position="258"/>
    </location>
</feature>
<dbReference type="EMBL" id="NCKV01004675">
    <property type="protein sequence ID" value="RWS24597.1"/>
    <property type="molecule type" value="Genomic_DNA"/>
</dbReference>
<evidence type="ECO:0000256" key="4">
    <source>
        <dbReference type="SAM" id="Phobius"/>
    </source>
</evidence>
<keyword evidence="5" id="KW-0813">Transport</keyword>
<keyword evidence="3 4" id="KW-0472">Membrane</keyword>
<feature type="transmembrane region" description="Helical" evidence="4">
    <location>
        <begin position="111"/>
        <end position="134"/>
    </location>
</feature>
<feature type="transmembrane region" description="Helical" evidence="4">
    <location>
        <begin position="205"/>
        <end position="223"/>
    </location>
</feature>
<gene>
    <name evidence="5" type="ORF">B4U80_13197</name>
</gene>
<dbReference type="OrthoDB" id="10534712at2759"/>